<keyword evidence="1" id="KW-0812">Transmembrane</keyword>
<organism evidence="2 3">
    <name type="scientific">Pseudomonas nicosulfuronedens</name>
    <dbReference type="NCBI Taxonomy" id="2571105"/>
    <lineage>
        <taxon>Bacteria</taxon>
        <taxon>Pseudomonadati</taxon>
        <taxon>Pseudomonadota</taxon>
        <taxon>Gammaproteobacteria</taxon>
        <taxon>Pseudomonadales</taxon>
        <taxon>Pseudomonadaceae</taxon>
        <taxon>Pseudomonas</taxon>
    </lineage>
</organism>
<evidence type="ECO:0000256" key="1">
    <source>
        <dbReference type="SAM" id="Phobius"/>
    </source>
</evidence>
<evidence type="ECO:0000313" key="2">
    <source>
        <dbReference type="EMBL" id="TLX78681.1"/>
    </source>
</evidence>
<keyword evidence="1" id="KW-0472">Membrane</keyword>
<dbReference type="NCBIfam" id="TIGR02532">
    <property type="entry name" value="IV_pilin_GFxxxE"/>
    <property type="match status" value="1"/>
</dbReference>
<reference evidence="2 3" key="1">
    <citation type="submission" date="2019-04" db="EMBL/GenBank/DDBJ databases">
        <authorList>
            <person name="Li M."/>
        </authorList>
    </citation>
    <scope>NUCLEOTIDE SEQUENCE [LARGE SCALE GENOMIC DNA]</scope>
    <source>
        <strain evidence="2 3">LAM1902</strain>
    </source>
</reference>
<gene>
    <name evidence="2" type="ORF">FAS41_11695</name>
</gene>
<sequence>MRQQPVHLPPARRTLRSGMSARTFPAQGLPPRQAGLSLVELMVALAIGSLLILGATELYINNKAHFQFQQGQLGNQENARYTLLLLDQQLARTGYRYLPQDGLEVAFPALASSNGCPSFKAGQTYQASSDGKGVCLRYQGASDSTTEVAGSNGNQYDCLGAFVPRGTRVLTRISYVAGSTPGDGTLTCTAQGASEQALIKGVAGFALFTLPTSTDDSQAISYAALLATGASTRGGMSSDVASRWKTLSGATLSENTAYVYQIAQGSVMLRNLMP</sequence>
<name>A0A5R9R7D4_9PSED</name>
<keyword evidence="3" id="KW-1185">Reference proteome</keyword>
<dbReference type="OrthoDB" id="7011591at2"/>
<protein>
    <submittedName>
        <fullName evidence="2">Prepilin-type N-terminal cleavage/methylation domain-containing protein</fullName>
    </submittedName>
</protein>
<feature type="transmembrane region" description="Helical" evidence="1">
    <location>
        <begin position="41"/>
        <end position="60"/>
    </location>
</feature>
<proteinExistence type="predicted"/>
<dbReference type="InterPro" id="IPR012902">
    <property type="entry name" value="N_methyl_site"/>
</dbReference>
<accession>A0A5R9R7D4</accession>
<dbReference type="Pfam" id="PF07963">
    <property type="entry name" value="N_methyl"/>
    <property type="match status" value="1"/>
</dbReference>
<evidence type="ECO:0000313" key="3">
    <source>
        <dbReference type="Proteomes" id="UP000306635"/>
    </source>
</evidence>
<dbReference type="EMBL" id="SWDV01000011">
    <property type="protein sequence ID" value="TLX78681.1"/>
    <property type="molecule type" value="Genomic_DNA"/>
</dbReference>
<dbReference type="AlphaFoldDB" id="A0A5R9R7D4"/>
<dbReference type="Proteomes" id="UP000306635">
    <property type="component" value="Unassembled WGS sequence"/>
</dbReference>
<keyword evidence="1" id="KW-1133">Transmembrane helix</keyword>
<dbReference type="PROSITE" id="PS00409">
    <property type="entry name" value="PROKAR_NTER_METHYL"/>
    <property type="match status" value="1"/>
</dbReference>
<comment type="caution">
    <text evidence="2">The sequence shown here is derived from an EMBL/GenBank/DDBJ whole genome shotgun (WGS) entry which is preliminary data.</text>
</comment>